<feature type="region of interest" description="Disordered" evidence="1">
    <location>
        <begin position="1107"/>
        <end position="1145"/>
    </location>
</feature>
<feature type="compositionally biased region" description="Basic residues" evidence="1">
    <location>
        <begin position="748"/>
        <end position="758"/>
    </location>
</feature>
<feature type="region of interest" description="Disordered" evidence="1">
    <location>
        <begin position="64"/>
        <end position="166"/>
    </location>
</feature>
<gene>
    <name evidence="2" type="ORF">M231_00278</name>
</gene>
<reference evidence="2 3" key="1">
    <citation type="submission" date="2016-06" db="EMBL/GenBank/DDBJ databases">
        <title>Evolution of pathogenesis and genome organization in the Tremellales.</title>
        <authorList>
            <person name="Cuomo C."/>
            <person name="Litvintseva A."/>
            <person name="Heitman J."/>
            <person name="Chen Y."/>
            <person name="Sun S."/>
            <person name="Springer D."/>
            <person name="Dromer F."/>
            <person name="Young S."/>
            <person name="Zeng Q."/>
            <person name="Chapman S."/>
            <person name="Gujja S."/>
            <person name="Saif S."/>
            <person name="Birren B."/>
        </authorList>
    </citation>
    <scope>NUCLEOTIDE SEQUENCE [LARGE SCALE GENOMIC DNA]</scope>
    <source>
        <strain evidence="2 3">ATCC 28783</strain>
    </source>
</reference>
<feature type="compositionally biased region" description="Pro residues" evidence="1">
    <location>
        <begin position="356"/>
        <end position="370"/>
    </location>
</feature>
<proteinExistence type="predicted"/>
<feature type="region of interest" description="Disordered" evidence="1">
    <location>
        <begin position="1"/>
        <end position="22"/>
    </location>
</feature>
<sequence length="1416" mass="152287">MATTTTATANPTCTRPPTLPFPSLHLDSFNTLSAESFHTSSPASRQVASTGVSPVRSTIELDDAGSQTFPTTFDLPSVHTGPNTSHQNRLLQPSISSFSSSSRSRLTPPPILRDPVRSPTRRNVPPPLPPPQMALPPLPSPVSPLKPPSPYHASFSESATKTPDAYSTNLRQRSDAELRSSSLAYGNNSSVSLRRLGSALTIHIPGKVSTSFTDDKDDDAVVMRESPLPRRRTIVSGVATMKGSPVRVSSMISPIQDSHTENMETTNTSNPDRDIVSTLPMSFPQPMVNGNKVIGPISPRRLERKPSTNDLKQTSPISPHRRSLPRPPKDGAGQHQTQRSVSGPPPQPHQPLSVQAPPPHPTSTWPPPSSRPAQPQTTGTASRSPNPDGYRSLSKSAISQQQPEHNSAASSLPIIAGLADAGPYPSSPAPRQMPLGASPAVGLGLPPPKKVVPQEEVCLECLMRDRDLADVDVVGEGVWDRESDADWHELQNREMKFLRSMGSFTSNTHSIPSLDDGPSSDSESTSASFPSTGNSVEDAEARRRIAARREMKEAMRGKIRALDRKVVEEVGWRGFKWEEGPGGEGLPRRFRGTQPGRLTESGIKAIMTKFPSASAHRYATLQHYLKQQWALVTEVRHEAQRLGHYPFPEEPTSTWSVSTHEVDASTARKSSSVVWDRRPLPSISSTTASVTVPLKDTSISGNQLIRPSPSSPADLASMGIRPRQLPSQLQRPLTQLTPNTESLQPGPRRSHGRLHGRPSKTFSSPSLLDASPQLDDFGDDEDPWGSLSPAETGLRPFSFAVRAGAAAARDGSEGHGGRRSLWGRWGGSVTSFFGGSQGGSGSMMDMHLGLEQERHQPTIQQLNDYPRAVSMASPPRPSFFSRGSRASSIAEPSRDRELPKSMSSSRLSQVMRAYEVDPPTPEKDKRQRKKSFAGLFKRLKPKKKSTSDASGLPSPNLPQEIDLSLQTDLGAPLKPPPPISMLVSGERQHGRNRSGSSSSMLTDISALAPAGLGVGMGKFGTRSVSVPLAGSFSGISGSDSISPTSSRYAARRESYASGQGRRQSGTLTLNDDDDRRGSIVEVLAGGKRNTYASPEPTLHQFEDASLNVRPQPTGPYNTPHLPQHHHQQQQPSLSPHFGPRTEKGLTLPSQAFGMYTKPSSSMSNSSVLQPTLETPPAIVSVPFFSGPKSPALQSTGAISPNRFKNLPPLPIPDPDSSPESDSSQPIGVFSTARGYTGQTRSVSLPRGNQAVYGTYDSYPGHTTTSGYSSSGVYSSNGYNPDTQINGMNGNHNNHMSGIHGNGVMGINGRNMNGPNGMKSFDRQGMNGKPQRHVQSTYSPQPRTSFDTTPERPRQEIAQRMVTSMYDPSPVGSGPVLRVGGGGPYGFELSHETGGKGNKPRKGLKGLFGGHKAGRLA</sequence>
<name>A0A4Q1BVZ0_TREME</name>
<feature type="compositionally biased region" description="Low complexity" evidence="1">
    <location>
        <begin position="89"/>
        <end position="106"/>
    </location>
</feature>
<comment type="caution">
    <text evidence="2">The sequence shown here is derived from an EMBL/GenBank/DDBJ whole genome shotgun (WGS) entry which is preliminary data.</text>
</comment>
<feature type="compositionally biased region" description="Low complexity" evidence="1">
    <location>
        <begin position="1"/>
        <end position="16"/>
    </location>
</feature>
<feature type="compositionally biased region" description="Polar residues" evidence="1">
    <location>
        <begin position="393"/>
        <end position="408"/>
    </location>
</feature>
<feature type="region of interest" description="Disordered" evidence="1">
    <location>
        <begin position="1189"/>
        <end position="1249"/>
    </location>
</feature>
<evidence type="ECO:0000313" key="2">
    <source>
        <dbReference type="EMBL" id="RXK42288.1"/>
    </source>
</evidence>
<feature type="compositionally biased region" description="Polar residues" evidence="1">
    <location>
        <begin position="155"/>
        <end position="166"/>
    </location>
</feature>
<dbReference type="Proteomes" id="UP000289152">
    <property type="component" value="Unassembled WGS sequence"/>
</dbReference>
<feature type="region of interest" description="Disordered" evidence="1">
    <location>
        <begin position="868"/>
        <end position="1000"/>
    </location>
</feature>
<feature type="compositionally biased region" description="Low complexity" evidence="1">
    <location>
        <begin position="1032"/>
        <end position="1046"/>
    </location>
</feature>
<feature type="region of interest" description="Disordered" evidence="1">
    <location>
        <begin position="1032"/>
        <end position="1073"/>
    </location>
</feature>
<feature type="compositionally biased region" description="Polar residues" evidence="1">
    <location>
        <begin position="519"/>
        <end position="535"/>
    </location>
</feature>
<evidence type="ECO:0000313" key="3">
    <source>
        <dbReference type="Proteomes" id="UP000289152"/>
    </source>
</evidence>
<feature type="compositionally biased region" description="Polar residues" evidence="1">
    <location>
        <begin position="1332"/>
        <end position="1347"/>
    </location>
</feature>
<evidence type="ECO:0000256" key="1">
    <source>
        <dbReference type="SAM" id="MobiDB-lite"/>
    </source>
</evidence>
<feature type="compositionally biased region" description="Polar residues" evidence="1">
    <location>
        <begin position="373"/>
        <end position="385"/>
    </location>
</feature>
<feature type="region of interest" description="Disordered" evidence="1">
    <location>
        <begin position="1389"/>
        <end position="1416"/>
    </location>
</feature>
<dbReference type="VEuPathDB" id="FungiDB:TREMEDRAFT_57317"/>
<dbReference type="EMBL" id="SDIL01000002">
    <property type="protein sequence ID" value="RXK42288.1"/>
    <property type="molecule type" value="Genomic_DNA"/>
</dbReference>
<feature type="compositionally biased region" description="Low complexity" evidence="1">
    <location>
        <begin position="870"/>
        <end position="888"/>
    </location>
</feature>
<feature type="compositionally biased region" description="Pro residues" evidence="1">
    <location>
        <begin position="124"/>
        <end position="150"/>
    </location>
</feature>
<feature type="compositionally biased region" description="Basic residues" evidence="1">
    <location>
        <begin position="926"/>
        <end position="944"/>
    </location>
</feature>
<feature type="compositionally biased region" description="Polar residues" evidence="1">
    <location>
        <begin position="1056"/>
        <end position="1069"/>
    </location>
</feature>
<keyword evidence="3" id="KW-1185">Reference proteome</keyword>
<feature type="compositionally biased region" description="Polar residues" evidence="1">
    <location>
        <begin position="308"/>
        <end position="317"/>
    </location>
</feature>
<feature type="region of interest" description="Disordered" evidence="1">
    <location>
        <begin position="727"/>
        <end position="792"/>
    </location>
</feature>
<dbReference type="OrthoDB" id="3013446at2759"/>
<dbReference type="InParanoid" id="A0A4Q1BVZ0"/>
<dbReference type="STRING" id="5217.A0A4Q1BVZ0"/>
<feature type="compositionally biased region" description="Polar residues" evidence="1">
    <location>
        <begin position="727"/>
        <end position="743"/>
    </location>
</feature>
<feature type="region of interest" description="Disordered" evidence="1">
    <location>
        <begin position="254"/>
        <end position="408"/>
    </location>
</feature>
<feature type="compositionally biased region" description="Polar residues" evidence="1">
    <location>
        <begin position="254"/>
        <end position="270"/>
    </location>
</feature>
<feature type="region of interest" description="Disordered" evidence="1">
    <location>
        <begin position="699"/>
        <end position="718"/>
    </location>
</feature>
<feature type="compositionally biased region" description="Low complexity" evidence="1">
    <location>
        <begin position="1278"/>
        <end position="1298"/>
    </location>
</feature>
<accession>A0A4Q1BVZ0</accession>
<protein>
    <submittedName>
        <fullName evidence="2">Uncharacterized protein</fullName>
    </submittedName>
</protein>
<feature type="region of interest" description="Disordered" evidence="1">
    <location>
        <begin position="1278"/>
        <end position="1352"/>
    </location>
</feature>
<organism evidence="2 3">
    <name type="scientific">Tremella mesenterica</name>
    <name type="common">Jelly fungus</name>
    <dbReference type="NCBI Taxonomy" id="5217"/>
    <lineage>
        <taxon>Eukaryota</taxon>
        <taxon>Fungi</taxon>
        <taxon>Dikarya</taxon>
        <taxon>Basidiomycota</taxon>
        <taxon>Agaricomycotina</taxon>
        <taxon>Tremellomycetes</taxon>
        <taxon>Tremellales</taxon>
        <taxon>Tremellaceae</taxon>
        <taxon>Tremella</taxon>
    </lineage>
</organism>
<feature type="region of interest" description="Disordered" evidence="1">
    <location>
        <begin position="505"/>
        <end position="540"/>
    </location>
</feature>